<evidence type="ECO:0000256" key="5">
    <source>
        <dbReference type="ARBA" id="ARBA00022741"/>
    </source>
</evidence>
<dbReference type="SUPFAM" id="SSF53623">
    <property type="entry name" value="MurD-like peptide ligases, catalytic domain"/>
    <property type="match status" value="1"/>
</dbReference>
<evidence type="ECO:0000259" key="7">
    <source>
        <dbReference type="Pfam" id="PF08245"/>
    </source>
</evidence>
<evidence type="ECO:0000256" key="1">
    <source>
        <dbReference type="ARBA" id="ARBA00004496"/>
    </source>
</evidence>
<dbReference type="GO" id="GO:0051301">
    <property type="term" value="P:cell division"/>
    <property type="evidence" value="ECO:0007669"/>
    <property type="project" value="InterPro"/>
</dbReference>
<dbReference type="GO" id="GO:0008360">
    <property type="term" value="P:regulation of cell shape"/>
    <property type="evidence" value="ECO:0007669"/>
    <property type="project" value="InterPro"/>
</dbReference>
<accession>W6TEV2</accession>
<dbReference type="SUPFAM" id="SSF53244">
    <property type="entry name" value="MurD-like peptide ligases, peptide-binding domain"/>
    <property type="match status" value="1"/>
</dbReference>
<protein>
    <submittedName>
        <fullName evidence="8">UDP-N-acetylmuramoylalanine--D-glutamate ligase</fullName>
    </submittedName>
</protein>
<organism evidence="8 9">
    <name type="scientific">Holospora obtusa F1</name>
    <dbReference type="NCBI Taxonomy" id="1399147"/>
    <lineage>
        <taxon>Bacteria</taxon>
        <taxon>Pseudomonadati</taxon>
        <taxon>Pseudomonadota</taxon>
        <taxon>Alphaproteobacteria</taxon>
        <taxon>Holosporales</taxon>
        <taxon>Holosporaceae</taxon>
        <taxon>Holospora</taxon>
    </lineage>
</organism>
<dbReference type="EMBL" id="AWTR02000043">
    <property type="protein sequence ID" value="ETZ07446.1"/>
    <property type="molecule type" value="Genomic_DNA"/>
</dbReference>
<reference evidence="8 9" key="1">
    <citation type="journal article" date="2014" name="FEMS Microbiol. Lett.">
        <title>Draft genome sequences of three Holospora species (Holospora obtusa, Holospora undulata, and Holospora elegans), endonuclear symbiotic bacteria of the ciliate Paramecium caudatum.</title>
        <authorList>
            <person name="Dohra H."/>
            <person name="Tanaka K."/>
            <person name="Suzuki T."/>
            <person name="Fujishima M."/>
            <person name="Suzuki H."/>
        </authorList>
    </citation>
    <scope>NUCLEOTIDE SEQUENCE [LARGE SCALE GENOMIC DNA]</scope>
    <source>
        <strain evidence="8 9">F1</strain>
    </source>
</reference>
<dbReference type="PANTHER" id="PTHR43692">
    <property type="entry name" value="UDP-N-ACETYLMURAMOYLALANINE--D-GLUTAMATE LIGASE"/>
    <property type="match status" value="1"/>
</dbReference>
<gene>
    <name evidence="8" type="ORF">P618_200338</name>
</gene>
<comment type="subcellular location">
    <subcellularLocation>
        <location evidence="1">Cytoplasm</location>
    </subcellularLocation>
</comment>
<comment type="pathway">
    <text evidence="2">Cell wall biogenesis; peptidoglycan biosynthesis.</text>
</comment>
<sequence length="455" mass="51780">MTEKRFEIFVLGLGNSGMATAIFFQKQGIKVTGWDDCPVVRKKALDLGFPIIASPNPQSFLYVVVSPGISLVRLEPFFSQCPSENTVITCDLGLFLILFPTAKVLGITGTNGKSTTCSLIAHALHKQGVECRLAGNIGVPIFSVVDHDRKNLWYILEFSSYQLELCAHHDWRIEAGGLLNLNAHHLEYHGTMHAYGSAKCRILSHSRYALLDISEVHTKEIANKWKEKNLNYLSFLDEKTKREDPSCIYYNFKGIWWGKIFEKFPNEQRFSFPAFQQNLAMTYGMVYHVCGEVKNFVHNVKSFQDLPHRQHCFMIHRGIYCVDDSKATTPEACLQALMRWDCPIFWIAGGAKQRDNLSILLPVLSKITRAFLYGESADRFQEFLEKNEVSCQNFVTMKDATHQACSEALCYKEAVVLCSPGCPSFDQFLNFVQRGKAFQSDIHQFFQKNSWESSP</sequence>
<evidence type="ECO:0000256" key="4">
    <source>
        <dbReference type="ARBA" id="ARBA00022598"/>
    </source>
</evidence>
<dbReference type="Proteomes" id="UP000019112">
    <property type="component" value="Unassembled WGS sequence"/>
</dbReference>
<dbReference type="GO" id="GO:0008764">
    <property type="term" value="F:UDP-N-acetylmuramoylalanine-D-glutamate ligase activity"/>
    <property type="evidence" value="ECO:0007669"/>
    <property type="project" value="InterPro"/>
</dbReference>
<evidence type="ECO:0000256" key="6">
    <source>
        <dbReference type="ARBA" id="ARBA00022840"/>
    </source>
</evidence>
<dbReference type="SUPFAM" id="SSF51984">
    <property type="entry name" value="MurCD N-terminal domain"/>
    <property type="match status" value="1"/>
</dbReference>
<dbReference type="Pfam" id="PF08245">
    <property type="entry name" value="Mur_ligase_M"/>
    <property type="match status" value="1"/>
</dbReference>
<dbReference type="InterPro" id="IPR013221">
    <property type="entry name" value="Mur_ligase_cen"/>
</dbReference>
<dbReference type="NCBIfam" id="TIGR01087">
    <property type="entry name" value="murD"/>
    <property type="match status" value="1"/>
</dbReference>
<dbReference type="STRING" id="1399147.P618_200338"/>
<evidence type="ECO:0000313" key="8">
    <source>
        <dbReference type="EMBL" id="ETZ07446.1"/>
    </source>
</evidence>
<comment type="caution">
    <text evidence="8">The sequence shown here is derived from an EMBL/GenBank/DDBJ whole genome shotgun (WGS) entry which is preliminary data.</text>
</comment>
<dbReference type="PANTHER" id="PTHR43692:SF1">
    <property type="entry name" value="UDP-N-ACETYLMURAMOYLALANINE--D-GLUTAMATE LIGASE"/>
    <property type="match status" value="1"/>
</dbReference>
<dbReference type="InterPro" id="IPR005762">
    <property type="entry name" value="MurD"/>
</dbReference>
<evidence type="ECO:0000256" key="2">
    <source>
        <dbReference type="ARBA" id="ARBA00004752"/>
    </source>
</evidence>
<dbReference type="AlphaFoldDB" id="W6TEV2"/>
<dbReference type="GO" id="GO:0005737">
    <property type="term" value="C:cytoplasm"/>
    <property type="evidence" value="ECO:0007669"/>
    <property type="project" value="UniProtKB-SubCell"/>
</dbReference>
<dbReference type="GO" id="GO:0005524">
    <property type="term" value="F:ATP binding"/>
    <property type="evidence" value="ECO:0007669"/>
    <property type="project" value="UniProtKB-KW"/>
</dbReference>
<feature type="domain" description="Mur ligase central" evidence="7">
    <location>
        <begin position="107"/>
        <end position="241"/>
    </location>
</feature>
<keyword evidence="4 8" id="KW-0436">Ligase</keyword>
<proteinExistence type="predicted"/>
<name>W6TEV2_HOLOB</name>
<dbReference type="UniPathway" id="UPA00219"/>
<dbReference type="InterPro" id="IPR036565">
    <property type="entry name" value="Mur-like_cat_sf"/>
</dbReference>
<keyword evidence="6" id="KW-0067">ATP-binding</keyword>
<dbReference type="GO" id="GO:0009252">
    <property type="term" value="P:peptidoglycan biosynthetic process"/>
    <property type="evidence" value="ECO:0007669"/>
    <property type="project" value="UniProtKB-UniPathway"/>
</dbReference>
<dbReference type="Gene3D" id="3.40.1190.10">
    <property type="entry name" value="Mur-like, catalytic domain"/>
    <property type="match status" value="1"/>
</dbReference>
<evidence type="ECO:0000313" key="9">
    <source>
        <dbReference type="Proteomes" id="UP000019112"/>
    </source>
</evidence>
<keyword evidence="3" id="KW-0963">Cytoplasm</keyword>
<evidence type="ECO:0000256" key="3">
    <source>
        <dbReference type="ARBA" id="ARBA00022490"/>
    </source>
</evidence>
<dbReference type="Gene3D" id="3.40.50.720">
    <property type="entry name" value="NAD(P)-binding Rossmann-like Domain"/>
    <property type="match status" value="1"/>
</dbReference>
<keyword evidence="5" id="KW-0547">Nucleotide-binding</keyword>
<dbReference type="eggNOG" id="COG0771">
    <property type="taxonomic scope" value="Bacteria"/>
</dbReference>
<keyword evidence="9" id="KW-1185">Reference proteome</keyword>
<dbReference type="RefSeq" id="WP_021827385.1">
    <property type="nucleotide sequence ID" value="NZ_AWTR02000043.1"/>
</dbReference>
<dbReference type="InterPro" id="IPR036615">
    <property type="entry name" value="Mur_ligase_C_dom_sf"/>
</dbReference>
<dbReference type="Gene3D" id="3.90.190.20">
    <property type="entry name" value="Mur ligase, C-terminal domain"/>
    <property type="match status" value="1"/>
</dbReference>